<dbReference type="PANTHER" id="PTHR43428:SF1">
    <property type="entry name" value="ARSENATE REDUCTASE"/>
    <property type="match status" value="1"/>
</dbReference>
<sequence>MTDTDAAKPSVLFVCERNAGRSQMAAGYLAQLARGTVEVRSAGLRPARRANPDVVAAMAEDGVDISAEQPKALTKEDLERAHLVVTLGSREECPVVPGRRYEDWDLEDTAGKDLAALRPVRDEIKGRVQQLLTELLPARHPDAS</sequence>
<evidence type="ECO:0000313" key="3">
    <source>
        <dbReference type="EMBL" id="NKX55662.1"/>
    </source>
</evidence>
<keyword evidence="1" id="KW-0059">Arsenical resistance</keyword>
<evidence type="ECO:0000313" key="4">
    <source>
        <dbReference type="Proteomes" id="UP000544090"/>
    </source>
</evidence>
<protein>
    <submittedName>
        <fullName evidence="3">Arsenate reductase ArsC</fullName>
    </submittedName>
</protein>
<dbReference type="EMBL" id="JAAZSQ010000014">
    <property type="protein sequence ID" value="NKX55662.1"/>
    <property type="molecule type" value="Genomic_DNA"/>
</dbReference>
<dbReference type="Proteomes" id="UP000544090">
    <property type="component" value="Unassembled WGS sequence"/>
</dbReference>
<gene>
    <name evidence="3" type="ORF">HGG74_14175</name>
</gene>
<name>A0A7X6HEG7_9MICC</name>
<evidence type="ECO:0000256" key="1">
    <source>
        <dbReference type="ARBA" id="ARBA00022849"/>
    </source>
</evidence>
<dbReference type="Gene3D" id="3.40.50.2300">
    <property type="match status" value="1"/>
</dbReference>
<dbReference type="PANTHER" id="PTHR43428">
    <property type="entry name" value="ARSENATE REDUCTASE"/>
    <property type="match status" value="1"/>
</dbReference>
<proteinExistence type="predicted"/>
<evidence type="ECO:0000259" key="2">
    <source>
        <dbReference type="SMART" id="SM00226"/>
    </source>
</evidence>
<accession>A0A7X6HEG7</accession>
<dbReference type="InterPro" id="IPR036196">
    <property type="entry name" value="Ptyr_pPase_sf"/>
</dbReference>
<dbReference type="RefSeq" id="WP_168487353.1">
    <property type="nucleotide sequence ID" value="NZ_JAAZSQ010000014.1"/>
</dbReference>
<dbReference type="GO" id="GO:0046685">
    <property type="term" value="P:response to arsenic-containing substance"/>
    <property type="evidence" value="ECO:0007669"/>
    <property type="project" value="UniProtKB-KW"/>
</dbReference>
<feature type="domain" description="Phosphotyrosine protein phosphatase I" evidence="2">
    <location>
        <begin position="9"/>
        <end position="134"/>
    </location>
</feature>
<keyword evidence="4" id="KW-1185">Reference proteome</keyword>
<dbReference type="AlphaFoldDB" id="A0A7X6HEG7"/>
<comment type="caution">
    <text evidence="3">The sequence shown here is derived from an EMBL/GenBank/DDBJ whole genome shotgun (WGS) entry which is preliminary data.</text>
</comment>
<organism evidence="3 4">
    <name type="scientific">Arthrobacter mobilis</name>
    <dbReference type="NCBI Taxonomy" id="2724944"/>
    <lineage>
        <taxon>Bacteria</taxon>
        <taxon>Bacillati</taxon>
        <taxon>Actinomycetota</taxon>
        <taxon>Actinomycetes</taxon>
        <taxon>Micrococcales</taxon>
        <taxon>Micrococcaceae</taxon>
        <taxon>Arthrobacter</taxon>
    </lineage>
</organism>
<dbReference type="SUPFAM" id="SSF52788">
    <property type="entry name" value="Phosphotyrosine protein phosphatases I"/>
    <property type="match status" value="1"/>
</dbReference>
<dbReference type="SMART" id="SM00226">
    <property type="entry name" value="LMWPc"/>
    <property type="match status" value="1"/>
</dbReference>
<reference evidence="3 4" key="1">
    <citation type="submission" date="2020-04" db="EMBL/GenBank/DDBJ databases">
        <title>Arthrobacter sp. nov.</title>
        <authorList>
            <person name="Liu S."/>
        </authorList>
    </citation>
    <scope>NUCLEOTIDE SEQUENCE [LARGE SCALE GENOMIC DNA]</scope>
    <source>
        <strain evidence="3 4">E918</strain>
    </source>
</reference>
<dbReference type="CDD" id="cd16345">
    <property type="entry name" value="LMWP_ArsC"/>
    <property type="match status" value="1"/>
</dbReference>
<dbReference type="InterPro" id="IPR023485">
    <property type="entry name" value="Ptyr_pPase"/>
</dbReference>
<dbReference type="Pfam" id="PF01451">
    <property type="entry name" value="LMWPc"/>
    <property type="match status" value="1"/>
</dbReference>